<dbReference type="SUPFAM" id="SSF88697">
    <property type="entry name" value="PUA domain-like"/>
    <property type="match status" value="1"/>
</dbReference>
<keyword evidence="3" id="KW-1185">Reference proteome</keyword>
<reference evidence="2 3" key="1">
    <citation type="submission" date="2019-03" db="EMBL/GenBank/DDBJ databases">
        <title>Genomic Encyclopedia of Type Strains, Phase IV (KMG-IV): sequencing the most valuable type-strain genomes for metagenomic binning, comparative biology and taxonomic classification.</title>
        <authorList>
            <person name="Goeker M."/>
        </authorList>
    </citation>
    <scope>NUCLEOTIDE SEQUENCE [LARGE SCALE GENOMIC DNA]</scope>
    <source>
        <strain evidence="2 3">DSM 21667</strain>
    </source>
</reference>
<dbReference type="Gene3D" id="1.10.4060.10">
    <property type="entry name" value="BPP1347 like domain"/>
    <property type="match status" value="1"/>
</dbReference>
<dbReference type="InterPro" id="IPR015947">
    <property type="entry name" value="PUA-like_sf"/>
</dbReference>
<sequence length="227" mass="25412">MRRGASPRWSRQDTRQPGACRTASCWHYTVIVAMDDIPLFPLNAVLFPGGQLSLRIFEPRYLDLVRECSRSGSGFGVCLILAGREAGDPATPAAVGTLAQIEDFYSLPDGLLGIRARGSRRFRATTTRVRDNGLVHGCVSWLEHEPSLELPPEYGLLAVILERLLEQVGGEHAKADRRCFDDASWVGFRLAELLPVEMAERQQWLQMTDSLQRLDGLMRCMPRFQAV</sequence>
<dbReference type="InterPro" id="IPR046336">
    <property type="entry name" value="Lon_prtase_N_sf"/>
</dbReference>
<dbReference type="Proteomes" id="UP000295293">
    <property type="component" value="Unassembled WGS sequence"/>
</dbReference>
<gene>
    <name evidence="2" type="ORF">DFR29_11312</name>
</gene>
<dbReference type="AlphaFoldDB" id="A0A4R6YQN6"/>
<feature type="domain" description="Lon N-terminal" evidence="1">
    <location>
        <begin position="34"/>
        <end position="225"/>
    </location>
</feature>
<evidence type="ECO:0000313" key="3">
    <source>
        <dbReference type="Proteomes" id="UP000295293"/>
    </source>
</evidence>
<organism evidence="2 3">
    <name type="scientific">Tahibacter aquaticus</name>
    <dbReference type="NCBI Taxonomy" id="520092"/>
    <lineage>
        <taxon>Bacteria</taxon>
        <taxon>Pseudomonadati</taxon>
        <taxon>Pseudomonadota</taxon>
        <taxon>Gammaproteobacteria</taxon>
        <taxon>Lysobacterales</taxon>
        <taxon>Rhodanobacteraceae</taxon>
        <taxon>Tahibacter</taxon>
    </lineage>
</organism>
<evidence type="ECO:0000313" key="2">
    <source>
        <dbReference type="EMBL" id="TDR40313.1"/>
    </source>
</evidence>
<dbReference type="EMBL" id="SNZH01000013">
    <property type="protein sequence ID" value="TDR40313.1"/>
    <property type="molecule type" value="Genomic_DNA"/>
</dbReference>
<dbReference type="PROSITE" id="PS51787">
    <property type="entry name" value="LON_N"/>
    <property type="match status" value="1"/>
</dbReference>
<name>A0A4R6YQN6_9GAMM</name>
<dbReference type="PANTHER" id="PTHR46732">
    <property type="entry name" value="ATP-DEPENDENT PROTEASE LA (LON) DOMAIN PROTEIN"/>
    <property type="match status" value="1"/>
</dbReference>
<comment type="caution">
    <text evidence="2">The sequence shown here is derived from an EMBL/GenBank/DDBJ whole genome shotgun (WGS) entry which is preliminary data.</text>
</comment>
<dbReference type="Pfam" id="PF02190">
    <property type="entry name" value="LON_substr_bdg"/>
    <property type="match status" value="1"/>
</dbReference>
<dbReference type="SMART" id="SM00464">
    <property type="entry name" value="LON"/>
    <property type="match status" value="1"/>
</dbReference>
<dbReference type="PANTHER" id="PTHR46732:SF8">
    <property type="entry name" value="ATP-DEPENDENT PROTEASE LA (LON) DOMAIN PROTEIN"/>
    <property type="match status" value="1"/>
</dbReference>
<protein>
    <recommendedName>
        <fullName evidence="1">Lon N-terminal domain-containing protein</fullName>
    </recommendedName>
</protein>
<proteinExistence type="predicted"/>
<dbReference type="Gene3D" id="2.30.130.40">
    <property type="entry name" value="LON domain-like"/>
    <property type="match status" value="1"/>
</dbReference>
<accession>A0A4R6YQN6</accession>
<dbReference type="InterPro" id="IPR003111">
    <property type="entry name" value="Lon_prtase_N"/>
</dbReference>
<evidence type="ECO:0000259" key="1">
    <source>
        <dbReference type="PROSITE" id="PS51787"/>
    </source>
</evidence>